<feature type="region of interest" description="Disordered" evidence="2">
    <location>
        <begin position="68"/>
        <end position="113"/>
    </location>
</feature>
<feature type="domain" description="Tudor" evidence="3">
    <location>
        <begin position="165"/>
        <end position="223"/>
    </location>
</feature>
<feature type="compositionally biased region" description="Low complexity" evidence="2">
    <location>
        <begin position="74"/>
        <end position="85"/>
    </location>
</feature>
<feature type="region of interest" description="Disordered" evidence="2">
    <location>
        <begin position="863"/>
        <end position="887"/>
    </location>
</feature>
<dbReference type="Gene3D" id="2.30.30.140">
    <property type="match status" value="1"/>
</dbReference>
<dbReference type="Gene3D" id="2.40.50.90">
    <property type="match status" value="1"/>
</dbReference>
<dbReference type="InterPro" id="IPR002999">
    <property type="entry name" value="Tudor"/>
</dbReference>
<dbReference type="PANTHER" id="PTHR22948:SF29">
    <property type="entry name" value="FI02030P-RELATED"/>
    <property type="match status" value="1"/>
</dbReference>
<comment type="caution">
    <text evidence="4">The sequence shown here is derived from an EMBL/GenBank/DDBJ whole genome shotgun (WGS) entry which is preliminary data.</text>
</comment>
<dbReference type="Proteomes" id="UP000593567">
    <property type="component" value="Unassembled WGS sequence"/>
</dbReference>
<dbReference type="SUPFAM" id="SSF54928">
    <property type="entry name" value="RNA-binding domain, RBD"/>
    <property type="match status" value="1"/>
</dbReference>
<name>A0A7J7IS27_BUGNE</name>
<dbReference type="InterPro" id="IPR035979">
    <property type="entry name" value="RBD_domain_sf"/>
</dbReference>
<accession>A0A7J7IS27</accession>
<dbReference type="OrthoDB" id="10023235at2759"/>
<evidence type="ECO:0000313" key="4">
    <source>
        <dbReference type="EMBL" id="KAF6016635.1"/>
    </source>
</evidence>
<dbReference type="InterPro" id="IPR050621">
    <property type="entry name" value="Tudor_domain_containing"/>
</dbReference>
<feature type="coiled-coil region" evidence="1">
    <location>
        <begin position="675"/>
        <end position="746"/>
    </location>
</feature>
<dbReference type="InterPro" id="IPR035437">
    <property type="entry name" value="SNase_OB-fold_sf"/>
</dbReference>
<feature type="region of interest" description="Disordered" evidence="2">
    <location>
        <begin position="571"/>
        <end position="591"/>
    </location>
</feature>
<evidence type="ECO:0000313" key="5">
    <source>
        <dbReference type="Proteomes" id="UP000593567"/>
    </source>
</evidence>
<keyword evidence="1" id="KW-0175">Coiled coil</keyword>
<evidence type="ECO:0000256" key="1">
    <source>
        <dbReference type="SAM" id="Coils"/>
    </source>
</evidence>
<gene>
    <name evidence="4" type="ORF">EB796_025054</name>
</gene>
<feature type="compositionally biased region" description="Low complexity" evidence="2">
    <location>
        <begin position="97"/>
        <end position="110"/>
    </location>
</feature>
<dbReference type="FunFam" id="2.30.30.140:FF:000018">
    <property type="entry name" value="Serine/threonine-protein kinase 31"/>
    <property type="match status" value="1"/>
</dbReference>
<reference evidence="4" key="1">
    <citation type="submission" date="2020-06" db="EMBL/GenBank/DDBJ databases">
        <title>Draft genome of Bugula neritina, a colonial animal packing powerful symbionts and potential medicines.</title>
        <authorList>
            <person name="Rayko M."/>
        </authorList>
    </citation>
    <scope>NUCLEOTIDE SEQUENCE [LARGE SCALE GENOMIC DNA]</scope>
    <source>
        <strain evidence="4">Kwan_BN1</strain>
    </source>
</reference>
<organism evidence="4 5">
    <name type="scientific">Bugula neritina</name>
    <name type="common">Brown bryozoan</name>
    <name type="synonym">Sertularia neritina</name>
    <dbReference type="NCBI Taxonomy" id="10212"/>
    <lineage>
        <taxon>Eukaryota</taxon>
        <taxon>Metazoa</taxon>
        <taxon>Spiralia</taxon>
        <taxon>Lophotrochozoa</taxon>
        <taxon>Bryozoa</taxon>
        <taxon>Gymnolaemata</taxon>
        <taxon>Cheilostomatida</taxon>
        <taxon>Flustrina</taxon>
        <taxon>Buguloidea</taxon>
        <taxon>Bugulidae</taxon>
        <taxon>Bugula</taxon>
    </lineage>
</organism>
<keyword evidence="5" id="KW-1185">Reference proteome</keyword>
<dbReference type="SUPFAM" id="SSF63748">
    <property type="entry name" value="Tudor/PWWP/MBT"/>
    <property type="match status" value="1"/>
</dbReference>
<protein>
    <submittedName>
        <fullName evidence="4">STK31</fullName>
    </submittedName>
</protein>
<evidence type="ECO:0000259" key="3">
    <source>
        <dbReference type="PROSITE" id="PS50304"/>
    </source>
</evidence>
<feature type="region of interest" description="Disordered" evidence="2">
    <location>
        <begin position="290"/>
        <end position="339"/>
    </location>
</feature>
<proteinExistence type="predicted"/>
<dbReference type="Pfam" id="PF00567">
    <property type="entry name" value="TUDOR"/>
    <property type="match status" value="1"/>
</dbReference>
<feature type="compositionally biased region" description="Low complexity" evidence="2">
    <location>
        <begin position="877"/>
        <end position="887"/>
    </location>
</feature>
<dbReference type="AlphaFoldDB" id="A0A7J7IS27"/>
<feature type="coiled-coil region" evidence="1">
    <location>
        <begin position="348"/>
        <end position="389"/>
    </location>
</feature>
<dbReference type="SMART" id="SM00333">
    <property type="entry name" value="TUDOR"/>
    <property type="match status" value="1"/>
</dbReference>
<evidence type="ECO:0000256" key="2">
    <source>
        <dbReference type="SAM" id="MobiDB-lite"/>
    </source>
</evidence>
<dbReference type="PROSITE" id="PS50304">
    <property type="entry name" value="TUDOR"/>
    <property type="match status" value="1"/>
</dbReference>
<dbReference type="EMBL" id="VXIV02003496">
    <property type="protein sequence ID" value="KAF6016635.1"/>
    <property type="molecule type" value="Genomic_DNA"/>
</dbReference>
<dbReference type="PANTHER" id="PTHR22948">
    <property type="entry name" value="TUDOR DOMAIN CONTAINING PROTEIN"/>
    <property type="match status" value="1"/>
</dbReference>
<sequence>MGVMESLSKYLKLHFGPCLVKDPLPQRNEKQDPFGFVVFENPEKAKACIESRTATIQGQTVVFSPAKYARPDHNNPNGAGAPGNNFSFGEVPSNITSPSSRNHSSKSSVSPLSQETVQKYKAILSHSNGIDELYIQNVSGNRAVNYLKLQTELKQHCQQASVVSNIQPNQMYAALFSEDESWYRCVVLSISGSSYVVQFVDYGNQSTVQKNEIKVLPAAMSVVPPAAAKHHLKDLIVKVEHTEKVKELLNSWQEVLLECEEAADNSVDLINKETGKSLRSELQKSSYVTLPLFPKSPGMPGESRAGEGDNGNCKTNAPRSQKNKKKNKSASNLSSAKIQQDAGDTAAVQALQSQCTQQESTISKLNTETSTLKKQLTVANKKIQQLSAQESIDELNTELYRNLALVKKQRSQLAASNDGMLEQVITILSDAKFTQAYHDEIFAPVLTLHSDYLNQQEQIRNSVNVLDEELINSRNETRALFCKAAETCQGRFEELSIPDRRTQLHDLMEKLSALYPSIATADFSGDIDEAITNYTQWLVTKCEHVKEVQKATDKSLDSLSQQLNLLQQGLVINSEEKEGEQETGTTEDGSKYNLEESTKLVIYSLKDELECGNNMSDGPTPNTVIKSLCQALRTKICTELALLDTSHTQMLKIMSLANDIQPHIGITQPADLNWYQQKEKKLKELRSKLRHKMADLDDLRENDDEDVSDTEVKGAEQEVQEIRDNIHSLLIEMEDYLQNLSQLSRLFFPEFSGAGFIKTLRDISFYKDTSGSSTTFNKKPVVLKTLPSAGAANVLPEAVCQIKDCPELKGFFNVDAVFFSKNGTTTYIQLSSSHDKVLDHLLKSQTLDVDALKLVTASISMEPSDSTCSNSEEEVAENSSSEEINIS</sequence>
<dbReference type="GO" id="GO:0003676">
    <property type="term" value="F:nucleic acid binding"/>
    <property type="evidence" value="ECO:0007669"/>
    <property type="project" value="InterPro"/>
</dbReference>